<keyword evidence="3" id="KW-0479">Metal-binding</keyword>
<protein>
    <submittedName>
        <fullName evidence="6">Group II truncated hemoglobin</fullName>
    </submittedName>
</protein>
<dbReference type="InterPro" id="IPR001486">
    <property type="entry name" value="Hemoglobin_trunc"/>
</dbReference>
<dbReference type="PANTHER" id="PTHR47366:SF1">
    <property type="entry name" value="TWO-ON-TWO HEMOGLOBIN-3"/>
    <property type="match status" value="1"/>
</dbReference>
<dbReference type="InterPro" id="IPR012292">
    <property type="entry name" value="Globin/Proto"/>
</dbReference>
<dbReference type="GO" id="GO:0020037">
    <property type="term" value="F:heme binding"/>
    <property type="evidence" value="ECO:0007669"/>
    <property type="project" value="InterPro"/>
</dbReference>
<dbReference type="InterPro" id="IPR009050">
    <property type="entry name" value="Globin-like_sf"/>
</dbReference>
<dbReference type="InterPro" id="IPR044203">
    <property type="entry name" value="GlbO/GLB3-like"/>
</dbReference>
<evidence type="ECO:0000256" key="2">
    <source>
        <dbReference type="ARBA" id="ARBA00022617"/>
    </source>
</evidence>
<evidence type="ECO:0000256" key="4">
    <source>
        <dbReference type="ARBA" id="ARBA00023004"/>
    </source>
</evidence>
<dbReference type="KEGG" id="mfy:HH212_13315"/>
<dbReference type="Gene3D" id="1.10.490.10">
    <property type="entry name" value="Globins"/>
    <property type="match status" value="1"/>
</dbReference>
<evidence type="ECO:0000256" key="3">
    <source>
        <dbReference type="ARBA" id="ARBA00022723"/>
    </source>
</evidence>
<name>A0A7Z2ZT11_9BURK</name>
<dbReference type="AlphaFoldDB" id="A0A7Z2ZT11"/>
<dbReference type="PANTHER" id="PTHR47366">
    <property type="entry name" value="TWO-ON-TWO HEMOGLOBIN-3"/>
    <property type="match status" value="1"/>
</dbReference>
<keyword evidence="1" id="KW-0813">Transport</keyword>
<reference evidence="6 7" key="1">
    <citation type="submission" date="2020-04" db="EMBL/GenBank/DDBJ databases">
        <title>Genome sequencing of novel species.</title>
        <authorList>
            <person name="Heo J."/>
            <person name="Kim S.-J."/>
            <person name="Kim J.-S."/>
            <person name="Hong S.-B."/>
            <person name="Kwon S.-W."/>
        </authorList>
    </citation>
    <scope>NUCLEOTIDE SEQUENCE [LARGE SCALE GENOMIC DNA]</scope>
    <source>
        <strain evidence="6 7">GN2-R2</strain>
    </source>
</reference>
<dbReference type="SUPFAM" id="SSF46458">
    <property type="entry name" value="Globin-like"/>
    <property type="match status" value="1"/>
</dbReference>
<comment type="similarity">
    <text evidence="5">Belongs to the truncated hemoglobin family. Group II subfamily.</text>
</comment>
<dbReference type="RefSeq" id="WP_170202909.1">
    <property type="nucleotide sequence ID" value="NZ_CP051685.1"/>
</dbReference>
<keyword evidence="7" id="KW-1185">Reference proteome</keyword>
<dbReference type="GO" id="GO:0046872">
    <property type="term" value="F:metal ion binding"/>
    <property type="evidence" value="ECO:0007669"/>
    <property type="project" value="UniProtKB-KW"/>
</dbReference>
<dbReference type="Proteomes" id="UP000502415">
    <property type="component" value="Chromosome"/>
</dbReference>
<accession>A0A7Z2ZT11</accession>
<dbReference type="EMBL" id="CP051685">
    <property type="protein sequence ID" value="QJE00879.1"/>
    <property type="molecule type" value="Genomic_DNA"/>
</dbReference>
<dbReference type="GO" id="GO:0019825">
    <property type="term" value="F:oxygen binding"/>
    <property type="evidence" value="ECO:0007669"/>
    <property type="project" value="InterPro"/>
</dbReference>
<evidence type="ECO:0000256" key="1">
    <source>
        <dbReference type="ARBA" id="ARBA00022448"/>
    </source>
</evidence>
<sequence length="145" mass="16936">MSNTQNTQDVQDAPEETRTLYEIIGGETRLRELVDRFYDIMQLESDFAGIHAMHPVPNDGSRDKLFMFLSGWMGGPNLFIEKYGHPMLRARHLPFAITSKERDQWLRAMALALEDLGYDDELRLRLMQAFFQTADWMRNKPDARP</sequence>
<proteinExistence type="inferred from homology"/>
<evidence type="ECO:0000313" key="6">
    <source>
        <dbReference type="EMBL" id="QJE00879.1"/>
    </source>
</evidence>
<dbReference type="CDD" id="cd14773">
    <property type="entry name" value="TrHb2_PhHbO-like_O"/>
    <property type="match status" value="1"/>
</dbReference>
<keyword evidence="2" id="KW-0349">Heme</keyword>
<gene>
    <name evidence="6" type="ORF">HH212_13315</name>
</gene>
<keyword evidence="4" id="KW-0408">Iron</keyword>
<dbReference type="GO" id="GO:0005344">
    <property type="term" value="F:oxygen carrier activity"/>
    <property type="evidence" value="ECO:0007669"/>
    <property type="project" value="InterPro"/>
</dbReference>
<evidence type="ECO:0000256" key="5">
    <source>
        <dbReference type="ARBA" id="ARBA00034496"/>
    </source>
</evidence>
<dbReference type="Pfam" id="PF01152">
    <property type="entry name" value="Bac_globin"/>
    <property type="match status" value="1"/>
</dbReference>
<organism evidence="6 7">
    <name type="scientific">Massilia forsythiae</name>
    <dbReference type="NCBI Taxonomy" id="2728020"/>
    <lineage>
        <taxon>Bacteria</taxon>
        <taxon>Pseudomonadati</taxon>
        <taxon>Pseudomonadota</taxon>
        <taxon>Betaproteobacteria</taxon>
        <taxon>Burkholderiales</taxon>
        <taxon>Oxalobacteraceae</taxon>
        <taxon>Telluria group</taxon>
        <taxon>Massilia</taxon>
    </lineage>
</organism>
<evidence type="ECO:0000313" key="7">
    <source>
        <dbReference type="Proteomes" id="UP000502415"/>
    </source>
</evidence>